<protein>
    <recommendedName>
        <fullName evidence="1">Ig-like domain-containing protein</fullName>
    </recommendedName>
</protein>
<reference evidence="2 3" key="1">
    <citation type="submission" date="2018-12" db="EMBL/GenBank/DDBJ databases">
        <authorList>
            <person name="Li S."/>
            <person name="Yang R."/>
            <person name="Chen G."/>
            <person name="Zou L."/>
            <person name="Zhang C."/>
            <person name="Chen Y."/>
            <person name="Liu Z."/>
            <person name="Li Y."/>
            <person name="Yan Y."/>
            <person name="Huang M."/>
            <person name="Chen T."/>
        </authorList>
    </citation>
    <scope>NUCLEOTIDE SEQUENCE [LARGE SCALE GENOMIC DNA]</scope>
    <source>
        <strain evidence="2 3">2014</strain>
    </source>
</reference>
<dbReference type="EMBL" id="CP034337">
    <property type="protein sequence ID" value="AZL75663.1"/>
    <property type="molecule type" value="Genomic_DNA"/>
</dbReference>
<dbReference type="PROSITE" id="PS50835">
    <property type="entry name" value="IG_LIKE"/>
    <property type="match status" value="1"/>
</dbReference>
<keyword evidence="3" id="KW-1185">Reference proteome</keyword>
<name>A0ABN5TQH4_9PSED</name>
<feature type="domain" description="Ig-like" evidence="1">
    <location>
        <begin position="88"/>
        <end position="129"/>
    </location>
</feature>
<evidence type="ECO:0000313" key="2">
    <source>
        <dbReference type="EMBL" id="AZL75663.1"/>
    </source>
</evidence>
<organism evidence="2 3">
    <name type="scientific">Pseudomonas oryziphila</name>
    <dbReference type="NCBI Taxonomy" id="2894079"/>
    <lineage>
        <taxon>Bacteria</taxon>
        <taxon>Pseudomonadati</taxon>
        <taxon>Pseudomonadota</taxon>
        <taxon>Gammaproteobacteria</taxon>
        <taxon>Pseudomonadales</taxon>
        <taxon>Pseudomonadaceae</taxon>
        <taxon>Pseudomonas</taxon>
    </lineage>
</organism>
<dbReference type="RefSeq" id="WP_125465541.1">
    <property type="nucleotide sequence ID" value="NZ_CP034337.1"/>
</dbReference>
<evidence type="ECO:0000313" key="3">
    <source>
        <dbReference type="Proteomes" id="UP000272622"/>
    </source>
</evidence>
<gene>
    <name evidence="2" type="ORF">EI693_22280</name>
</gene>
<evidence type="ECO:0000259" key="1">
    <source>
        <dbReference type="PROSITE" id="PS50835"/>
    </source>
</evidence>
<proteinExistence type="predicted"/>
<dbReference type="Pfam" id="PF15594">
    <property type="entry name" value="Imm50"/>
    <property type="match status" value="1"/>
</dbReference>
<dbReference type="InterPro" id="IPR028957">
    <property type="entry name" value="Imm50"/>
</dbReference>
<dbReference type="Proteomes" id="UP000272622">
    <property type="component" value="Chromosome"/>
</dbReference>
<dbReference type="InterPro" id="IPR007110">
    <property type="entry name" value="Ig-like_dom"/>
</dbReference>
<sequence length="129" mass="14371">MWLDHAVNKVKIDNMFGGVLDMEGAELVGFKFHDVSSVYFSFLIKGIPDKYPDKWKGHGYNAMSVTLDFGGVKAFKSNLDRVNFCCAPKINSSPGSASISIEEQDASIFCESEYVSVEGVTPYIDIRWD</sequence>
<accession>A0ABN5TQH4</accession>